<name>A0ABX0XU90_9ACTN</name>
<organism evidence="2 3">
    <name type="scientific">Planosporangium thailandense</name>
    <dbReference type="NCBI Taxonomy" id="765197"/>
    <lineage>
        <taxon>Bacteria</taxon>
        <taxon>Bacillati</taxon>
        <taxon>Actinomycetota</taxon>
        <taxon>Actinomycetes</taxon>
        <taxon>Micromonosporales</taxon>
        <taxon>Micromonosporaceae</taxon>
        <taxon>Planosporangium</taxon>
    </lineage>
</organism>
<dbReference type="CDD" id="cd06577">
    <property type="entry name" value="PASTA_pknB"/>
    <property type="match status" value="1"/>
</dbReference>
<proteinExistence type="predicted"/>
<protein>
    <submittedName>
        <fullName evidence="2">PASTA domain-containing protein</fullName>
    </submittedName>
</protein>
<evidence type="ECO:0000259" key="1">
    <source>
        <dbReference type="PROSITE" id="PS51178"/>
    </source>
</evidence>
<evidence type="ECO:0000313" key="3">
    <source>
        <dbReference type="Proteomes" id="UP000722989"/>
    </source>
</evidence>
<reference evidence="2 3" key="1">
    <citation type="submission" date="2020-03" db="EMBL/GenBank/DDBJ databases">
        <title>WGS of the type strain of Planosporangium spp.</title>
        <authorList>
            <person name="Thawai C."/>
        </authorList>
    </citation>
    <scope>NUCLEOTIDE SEQUENCE [LARGE SCALE GENOMIC DNA]</scope>
    <source>
        <strain evidence="2 3">TBRC 5610</strain>
    </source>
</reference>
<dbReference type="RefSeq" id="WP_167924418.1">
    <property type="nucleotide sequence ID" value="NZ_JAATVY010000003.1"/>
</dbReference>
<dbReference type="SUPFAM" id="SSF54184">
    <property type="entry name" value="Penicillin-binding protein 2x (pbp-2x), c-terminal domain"/>
    <property type="match status" value="1"/>
</dbReference>
<dbReference type="InterPro" id="IPR005543">
    <property type="entry name" value="PASTA_dom"/>
</dbReference>
<dbReference type="Proteomes" id="UP000722989">
    <property type="component" value="Unassembled WGS sequence"/>
</dbReference>
<dbReference type="Gene3D" id="3.30.10.20">
    <property type="match status" value="1"/>
</dbReference>
<dbReference type="PROSITE" id="PS51178">
    <property type="entry name" value="PASTA"/>
    <property type="match status" value="1"/>
</dbReference>
<gene>
    <name evidence="2" type="ORF">HC031_07550</name>
</gene>
<dbReference type="EMBL" id="JAATVY010000003">
    <property type="protein sequence ID" value="NJC69576.1"/>
    <property type="molecule type" value="Genomic_DNA"/>
</dbReference>
<evidence type="ECO:0000313" key="2">
    <source>
        <dbReference type="EMBL" id="NJC69576.1"/>
    </source>
</evidence>
<comment type="caution">
    <text evidence="2">The sequence shown here is derived from an EMBL/GenBank/DDBJ whole genome shotgun (WGS) entry which is preliminary data.</text>
</comment>
<keyword evidence="3" id="KW-1185">Reference proteome</keyword>
<feature type="domain" description="PASTA" evidence="1">
    <location>
        <begin position="1"/>
        <end position="67"/>
    </location>
</feature>
<sequence>MPNVVGTNAAVAQDQLQKLGFKKIEFGSADKDHSVVLLPSNWTITKQSAQAGTQVPTDTLIVLTCTKEG</sequence>
<dbReference type="Pfam" id="PF03793">
    <property type="entry name" value="PASTA"/>
    <property type="match status" value="1"/>
</dbReference>
<accession>A0ABX0XU90</accession>